<dbReference type="Pfam" id="PF13847">
    <property type="entry name" value="Methyltransf_31"/>
    <property type="match status" value="1"/>
</dbReference>
<dbReference type="PANTHER" id="PTHR43861">
    <property type="entry name" value="TRANS-ACONITATE 2-METHYLTRANSFERASE-RELATED"/>
    <property type="match status" value="1"/>
</dbReference>
<dbReference type="AlphaFoldDB" id="A0A921YTZ4"/>
<feature type="domain" description="Methyltransferase" evidence="1">
    <location>
        <begin position="34"/>
        <end position="149"/>
    </location>
</feature>
<evidence type="ECO:0000259" key="1">
    <source>
        <dbReference type="Pfam" id="PF13847"/>
    </source>
</evidence>
<dbReference type="CDD" id="cd02440">
    <property type="entry name" value="AdoMet_MTases"/>
    <property type="match status" value="1"/>
</dbReference>
<proteinExistence type="predicted"/>
<dbReference type="Proteomes" id="UP000791440">
    <property type="component" value="Unassembled WGS sequence"/>
</dbReference>
<organism evidence="2 3">
    <name type="scientific">Manduca sexta</name>
    <name type="common">Tobacco hawkmoth</name>
    <name type="synonym">Tobacco hornworm</name>
    <dbReference type="NCBI Taxonomy" id="7130"/>
    <lineage>
        <taxon>Eukaryota</taxon>
        <taxon>Metazoa</taxon>
        <taxon>Ecdysozoa</taxon>
        <taxon>Arthropoda</taxon>
        <taxon>Hexapoda</taxon>
        <taxon>Insecta</taxon>
        <taxon>Pterygota</taxon>
        <taxon>Neoptera</taxon>
        <taxon>Endopterygota</taxon>
        <taxon>Lepidoptera</taxon>
        <taxon>Glossata</taxon>
        <taxon>Ditrysia</taxon>
        <taxon>Bombycoidea</taxon>
        <taxon>Sphingidae</taxon>
        <taxon>Sphinginae</taxon>
        <taxon>Sphingini</taxon>
        <taxon>Manduca</taxon>
    </lineage>
</organism>
<evidence type="ECO:0000313" key="3">
    <source>
        <dbReference type="Proteomes" id="UP000791440"/>
    </source>
</evidence>
<dbReference type="Gene3D" id="3.40.50.150">
    <property type="entry name" value="Vaccinia Virus protein VP39"/>
    <property type="match status" value="1"/>
</dbReference>
<accession>A0A921YTZ4</accession>
<reference evidence="2" key="2">
    <citation type="submission" date="2020-12" db="EMBL/GenBank/DDBJ databases">
        <authorList>
            <person name="Kanost M."/>
        </authorList>
    </citation>
    <scope>NUCLEOTIDE SEQUENCE</scope>
</reference>
<evidence type="ECO:0000313" key="2">
    <source>
        <dbReference type="EMBL" id="KAG6445448.1"/>
    </source>
</evidence>
<dbReference type="InterPro" id="IPR029063">
    <property type="entry name" value="SAM-dependent_MTases_sf"/>
</dbReference>
<keyword evidence="3" id="KW-1185">Reference proteome</keyword>
<reference evidence="2" key="1">
    <citation type="journal article" date="2016" name="Insect Biochem. Mol. Biol.">
        <title>Multifaceted biological insights from a draft genome sequence of the tobacco hornworm moth, Manduca sexta.</title>
        <authorList>
            <person name="Kanost M.R."/>
            <person name="Arrese E.L."/>
            <person name="Cao X."/>
            <person name="Chen Y.R."/>
            <person name="Chellapilla S."/>
            <person name="Goldsmith M.R."/>
            <person name="Grosse-Wilde E."/>
            <person name="Heckel D.G."/>
            <person name="Herndon N."/>
            <person name="Jiang H."/>
            <person name="Papanicolaou A."/>
            <person name="Qu J."/>
            <person name="Soulages J.L."/>
            <person name="Vogel H."/>
            <person name="Walters J."/>
            <person name="Waterhouse R.M."/>
            <person name="Ahn S.J."/>
            <person name="Almeida F.C."/>
            <person name="An C."/>
            <person name="Aqrawi P."/>
            <person name="Bretschneider A."/>
            <person name="Bryant W.B."/>
            <person name="Bucks S."/>
            <person name="Chao H."/>
            <person name="Chevignon G."/>
            <person name="Christen J.M."/>
            <person name="Clarke D.F."/>
            <person name="Dittmer N.T."/>
            <person name="Ferguson L.C.F."/>
            <person name="Garavelou S."/>
            <person name="Gordon K.H.J."/>
            <person name="Gunaratna R.T."/>
            <person name="Han Y."/>
            <person name="Hauser F."/>
            <person name="He Y."/>
            <person name="Heidel-Fischer H."/>
            <person name="Hirsh A."/>
            <person name="Hu Y."/>
            <person name="Jiang H."/>
            <person name="Kalra D."/>
            <person name="Klinner C."/>
            <person name="Konig C."/>
            <person name="Kovar C."/>
            <person name="Kroll A.R."/>
            <person name="Kuwar S.S."/>
            <person name="Lee S.L."/>
            <person name="Lehman R."/>
            <person name="Li K."/>
            <person name="Li Z."/>
            <person name="Liang H."/>
            <person name="Lovelace S."/>
            <person name="Lu Z."/>
            <person name="Mansfield J.H."/>
            <person name="McCulloch K.J."/>
            <person name="Mathew T."/>
            <person name="Morton B."/>
            <person name="Muzny D.M."/>
            <person name="Neunemann D."/>
            <person name="Ongeri F."/>
            <person name="Pauchet Y."/>
            <person name="Pu L.L."/>
            <person name="Pyrousis I."/>
            <person name="Rao X.J."/>
            <person name="Redding A."/>
            <person name="Roesel C."/>
            <person name="Sanchez-Gracia A."/>
            <person name="Schaack S."/>
            <person name="Shukla A."/>
            <person name="Tetreau G."/>
            <person name="Wang Y."/>
            <person name="Xiong G.H."/>
            <person name="Traut W."/>
            <person name="Walsh T.K."/>
            <person name="Worley K.C."/>
            <person name="Wu D."/>
            <person name="Wu W."/>
            <person name="Wu Y.Q."/>
            <person name="Zhang X."/>
            <person name="Zou Z."/>
            <person name="Zucker H."/>
            <person name="Briscoe A.D."/>
            <person name="Burmester T."/>
            <person name="Clem R.J."/>
            <person name="Feyereisen R."/>
            <person name="Grimmelikhuijzen C.J.P."/>
            <person name="Hamodrakas S.J."/>
            <person name="Hansson B.S."/>
            <person name="Huguet E."/>
            <person name="Jermiin L.S."/>
            <person name="Lan Q."/>
            <person name="Lehman H.K."/>
            <person name="Lorenzen M."/>
            <person name="Merzendorfer H."/>
            <person name="Michalopoulos I."/>
            <person name="Morton D.B."/>
            <person name="Muthukrishnan S."/>
            <person name="Oakeshott J.G."/>
            <person name="Palmer W."/>
            <person name="Park Y."/>
            <person name="Passarelli A.L."/>
            <person name="Rozas J."/>
            <person name="Schwartz L.M."/>
            <person name="Smith W."/>
            <person name="Southgate A."/>
            <person name="Vilcinskas A."/>
            <person name="Vogt R."/>
            <person name="Wang P."/>
            <person name="Werren J."/>
            <person name="Yu X.Q."/>
            <person name="Zhou J.J."/>
            <person name="Brown S.J."/>
            <person name="Scherer S.E."/>
            <person name="Richards S."/>
            <person name="Blissard G.W."/>
        </authorList>
    </citation>
    <scope>NUCLEOTIDE SEQUENCE</scope>
</reference>
<gene>
    <name evidence="2" type="ORF">O3G_MSEX003895</name>
</gene>
<comment type="caution">
    <text evidence="2">The sequence shown here is derived from an EMBL/GenBank/DDBJ whole genome shotgun (WGS) entry which is preliminary data.</text>
</comment>
<dbReference type="SUPFAM" id="SSF53335">
    <property type="entry name" value="S-adenosyl-L-methionine-dependent methyltransferases"/>
    <property type="match status" value="1"/>
</dbReference>
<dbReference type="InterPro" id="IPR025714">
    <property type="entry name" value="Methyltranfer_dom"/>
</dbReference>
<sequence>MNDNAELYHKGNNLQRNAAIQCLEAYGPKMKWKKSGDRVIDIGCADGFVTNIIKKYMPNNFERLVGCDIHAAMVKFANNHFRNDRTSFTQLDIEADLPDDMKGSFDHVFSFLTIHWIPNQEKAFKNVYDLLSDDGDCLLTVLGHTPLYTAYTVLSETEKWSKWVTNLDQFVSPYHVYDEPDTYLTKVLKKIGFKQYDVRCKQKQYKYHSVQELKDAISAVNPYKMPKEVFDEFFEDYIQVVRDLKLFDQTNNNSHTITLHYNLLVIYASKS</sequence>
<protein>
    <recommendedName>
        <fullName evidence="1">Methyltransferase domain-containing protein</fullName>
    </recommendedName>
</protein>
<dbReference type="PANTHER" id="PTHR43861:SF1">
    <property type="entry name" value="TRANS-ACONITATE 2-METHYLTRANSFERASE"/>
    <property type="match status" value="1"/>
</dbReference>
<name>A0A921YTZ4_MANSE</name>
<dbReference type="EMBL" id="JH668320">
    <property type="protein sequence ID" value="KAG6445448.1"/>
    <property type="molecule type" value="Genomic_DNA"/>
</dbReference>